<comment type="caution">
    <text evidence="2">The sequence shown here is derived from an EMBL/GenBank/DDBJ whole genome shotgun (WGS) entry which is preliminary data.</text>
</comment>
<dbReference type="PANTHER" id="PTHR39673">
    <property type="entry name" value="TUNGSTEN FORMYLMETHANOFURAN DEHYDROGENASE, SUBUNIT C (FWDC)"/>
    <property type="match status" value="1"/>
</dbReference>
<dbReference type="SUPFAM" id="SSF69336">
    <property type="entry name" value="Alpha subunit of glutamate synthase, C-terminal domain"/>
    <property type="match status" value="1"/>
</dbReference>
<dbReference type="PIRSF" id="PIRSF006519">
    <property type="entry name" value="GOGAT_dom3"/>
    <property type="match status" value="1"/>
</dbReference>
<reference evidence="2 3" key="1">
    <citation type="submission" date="2019-11" db="EMBL/GenBank/DDBJ databases">
        <title>Whole-genome sequence of a the green, strictly anaerobic photosynthetic bacterium Heliobacillus mobilis DSM 6151.</title>
        <authorList>
            <person name="Kyndt J.A."/>
            <person name="Meyer T.E."/>
        </authorList>
    </citation>
    <scope>NUCLEOTIDE SEQUENCE [LARGE SCALE GENOMIC DNA]</scope>
    <source>
        <strain evidence="2 3">DSM 6151</strain>
    </source>
</reference>
<gene>
    <name evidence="2" type="ORF">GJ688_03660</name>
</gene>
<accession>A0A6I3SH25</accession>
<keyword evidence="3" id="KW-1185">Reference proteome</keyword>
<name>A0A6I3SH25_HELMO</name>
<organism evidence="2 3">
    <name type="scientific">Heliobacterium mobile</name>
    <name type="common">Heliobacillus mobilis</name>
    <dbReference type="NCBI Taxonomy" id="28064"/>
    <lineage>
        <taxon>Bacteria</taxon>
        <taxon>Bacillati</taxon>
        <taxon>Bacillota</taxon>
        <taxon>Clostridia</taxon>
        <taxon>Eubacteriales</taxon>
        <taxon>Heliobacteriaceae</taxon>
        <taxon>Heliobacterium</taxon>
    </lineage>
</organism>
<dbReference type="Pfam" id="PF01493">
    <property type="entry name" value="GXGXG"/>
    <property type="match status" value="1"/>
</dbReference>
<evidence type="ECO:0000313" key="3">
    <source>
        <dbReference type="Proteomes" id="UP000430670"/>
    </source>
</evidence>
<dbReference type="Gene3D" id="2.160.20.60">
    <property type="entry name" value="Glutamate synthase, alpha subunit, C-terminal domain"/>
    <property type="match status" value="1"/>
</dbReference>
<evidence type="ECO:0000313" key="2">
    <source>
        <dbReference type="EMBL" id="MTV48077.1"/>
    </source>
</evidence>
<evidence type="ECO:0000259" key="1">
    <source>
        <dbReference type="Pfam" id="PF01493"/>
    </source>
</evidence>
<dbReference type="InterPro" id="IPR012061">
    <property type="entry name" value="Glu_synth_lsu_3"/>
</dbReference>
<dbReference type="GO" id="GO:0016491">
    <property type="term" value="F:oxidoreductase activity"/>
    <property type="evidence" value="ECO:0007669"/>
    <property type="project" value="InterPro"/>
</dbReference>
<dbReference type="AlphaFoldDB" id="A0A6I3SH25"/>
<proteinExistence type="predicted"/>
<dbReference type="Proteomes" id="UP000430670">
    <property type="component" value="Unassembled WGS sequence"/>
</dbReference>
<protein>
    <recommendedName>
        <fullName evidence="1">Glutamate synthase alpha subunit C-terminal domain-containing protein</fullName>
    </recommendedName>
</protein>
<feature type="domain" description="Glutamate synthase alpha subunit C-terminal" evidence="1">
    <location>
        <begin position="33"/>
        <end position="201"/>
    </location>
</feature>
<dbReference type="InterPro" id="IPR036485">
    <property type="entry name" value="Glu_synth_asu_C_sf"/>
</dbReference>
<dbReference type="InterPro" id="IPR035710">
    <property type="entry name" value="Archaeal_gltB"/>
</dbReference>
<sequence>MYTVSRRIDAQGLYYKELNQLVRQAFSEGVTEVVLDNVNGQRYLGDGISSDGSIIIHGTPGNDMAAYMNGLQIVVRGNAQDATGNTMNEGTIVVHGDAGDTVGYAMRGGEIFIKGSVGYRVGIHMKEYLKKNPVIVVGGKAGAFFGEYMAGGILILLGLSGREGYPIVGDYCGTGMHGGVMYIRGQVEEYKLGKEVKIVDMTAEDESVLERYVSRYADYFGCDKEAILAQPFSKLIPFNKRPYGNLYTGV</sequence>
<dbReference type="PANTHER" id="PTHR39673:SF5">
    <property type="entry name" value="TUNGSTEN-CONTAINING FORMYLMETHANOFURAN DEHYDROGENASE 2 SUBUNIT C"/>
    <property type="match status" value="1"/>
</dbReference>
<dbReference type="InterPro" id="IPR002489">
    <property type="entry name" value="Glu_synth_asu_C"/>
</dbReference>
<dbReference type="CDD" id="cd00981">
    <property type="entry name" value="arch_gltB"/>
    <property type="match status" value="1"/>
</dbReference>
<dbReference type="EMBL" id="WNKU01000002">
    <property type="protein sequence ID" value="MTV48077.1"/>
    <property type="molecule type" value="Genomic_DNA"/>
</dbReference>